<protein>
    <submittedName>
        <fullName evidence="6">Amino acid ABC transporter substrate-binding protein</fullName>
    </submittedName>
</protein>
<dbReference type="Pfam" id="PF00497">
    <property type="entry name" value="SBP_bac_3"/>
    <property type="match status" value="1"/>
</dbReference>
<feature type="domain" description="Solute-binding protein family 3/N-terminal" evidence="5">
    <location>
        <begin position="44"/>
        <end position="280"/>
    </location>
</feature>
<keyword evidence="7" id="KW-1185">Reference proteome</keyword>
<evidence type="ECO:0000256" key="3">
    <source>
        <dbReference type="ARBA" id="ARBA00022729"/>
    </source>
</evidence>
<dbReference type="OrthoDB" id="9807134at2"/>
<dbReference type="GO" id="GO:0030313">
    <property type="term" value="C:cell envelope"/>
    <property type="evidence" value="ECO:0007669"/>
    <property type="project" value="UniProtKB-SubCell"/>
</dbReference>
<dbReference type="CDD" id="cd13530">
    <property type="entry name" value="PBP2_peptides_like"/>
    <property type="match status" value="1"/>
</dbReference>
<name>A0A4P2VJA3_FLUSA</name>
<dbReference type="KEGG" id="sbf:JCM31447_11940"/>
<dbReference type="InterPro" id="IPR001638">
    <property type="entry name" value="Solute-binding_3/MltF_N"/>
</dbReference>
<evidence type="ECO:0000256" key="2">
    <source>
        <dbReference type="ARBA" id="ARBA00010333"/>
    </source>
</evidence>
<dbReference type="SMART" id="SM00062">
    <property type="entry name" value="PBPb"/>
    <property type="match status" value="1"/>
</dbReference>
<evidence type="ECO:0000259" key="5">
    <source>
        <dbReference type="SMART" id="SM00062"/>
    </source>
</evidence>
<evidence type="ECO:0000256" key="4">
    <source>
        <dbReference type="RuleBase" id="RU003744"/>
    </source>
</evidence>
<dbReference type="RefSeq" id="WP_130607497.1">
    <property type="nucleotide sequence ID" value="NZ_AP019368.1"/>
</dbReference>
<dbReference type="Proteomes" id="UP000291236">
    <property type="component" value="Chromosome"/>
</dbReference>
<dbReference type="AlphaFoldDB" id="A0A4P2VJA3"/>
<evidence type="ECO:0000313" key="6">
    <source>
        <dbReference type="EMBL" id="BBH52751.1"/>
    </source>
</evidence>
<proteinExistence type="inferred from homology"/>
<dbReference type="PANTHER" id="PTHR35936:SF17">
    <property type="entry name" value="ARGININE-BINDING EXTRACELLULAR PROTEIN ARTP"/>
    <property type="match status" value="1"/>
</dbReference>
<dbReference type="EMBL" id="AP019368">
    <property type="protein sequence ID" value="BBH52751.1"/>
    <property type="molecule type" value="Genomic_DNA"/>
</dbReference>
<dbReference type="PANTHER" id="PTHR35936">
    <property type="entry name" value="MEMBRANE-BOUND LYTIC MUREIN TRANSGLYCOSYLASE F"/>
    <property type="match status" value="1"/>
</dbReference>
<comment type="similarity">
    <text evidence="2 4">Belongs to the bacterial solute-binding protein 3 family.</text>
</comment>
<dbReference type="InterPro" id="IPR018313">
    <property type="entry name" value="SBP_3_CS"/>
</dbReference>
<evidence type="ECO:0000256" key="1">
    <source>
        <dbReference type="ARBA" id="ARBA00004196"/>
    </source>
</evidence>
<evidence type="ECO:0000313" key="7">
    <source>
        <dbReference type="Proteomes" id="UP000291236"/>
    </source>
</evidence>
<organism evidence="6 7">
    <name type="scientific">Fluviispira sanaruensis</name>
    <dbReference type="NCBI Taxonomy" id="2493639"/>
    <lineage>
        <taxon>Bacteria</taxon>
        <taxon>Pseudomonadati</taxon>
        <taxon>Bdellovibrionota</taxon>
        <taxon>Oligoflexia</taxon>
        <taxon>Silvanigrellales</taxon>
        <taxon>Silvanigrellaceae</taxon>
        <taxon>Fluviispira</taxon>
    </lineage>
</organism>
<dbReference type="SUPFAM" id="SSF53850">
    <property type="entry name" value="Periplasmic binding protein-like II"/>
    <property type="match status" value="1"/>
</dbReference>
<reference evidence="6 7" key="1">
    <citation type="submission" date="2018-12" db="EMBL/GenBank/DDBJ databases">
        <title>Rubrispira sanarue gen. nov., sp., nov., a member of the order Silvanigrellales, isolated from a brackish lake in Hamamatsu Japan.</title>
        <authorList>
            <person name="Maejima Y."/>
            <person name="Iino T."/>
            <person name="Muraguchi Y."/>
            <person name="Fukuda K."/>
            <person name="Nojiri H."/>
            <person name="Ohkuma M."/>
            <person name="Moriuchi R."/>
            <person name="Dohra H."/>
            <person name="Kimbara K."/>
            <person name="Shintani M."/>
        </authorList>
    </citation>
    <scope>NUCLEOTIDE SEQUENCE [LARGE SCALE GENOMIC DNA]</scope>
    <source>
        <strain evidence="6 7">RF1110005</strain>
    </source>
</reference>
<gene>
    <name evidence="6" type="ORF">JCM31447_11940</name>
</gene>
<dbReference type="Gene3D" id="3.40.190.10">
    <property type="entry name" value="Periplasmic binding protein-like II"/>
    <property type="match status" value="2"/>
</dbReference>
<comment type="subcellular location">
    <subcellularLocation>
        <location evidence="1">Cell envelope</location>
    </subcellularLocation>
</comment>
<sequence>MFKFISFLLKKLFYILLVQFLFTQYLSATPEIPPDIKRIISRGKIIVALKTGNYPPFFYEDEKKILKGYDIDIAQDIAKNLGVSLEFNRSANSFADVIKLVENDSADLAISAISSTLSRGISVNFSEPYLFPNQSLIVNRLLEIKIRNNTDVDKEFLKIAVLKNSAYEDYVKNNLNNIDVLLKNATIVKYDDLESALTDVINGKILSLFVDEIYANYIIKNRKLANIYVRRKIIEGELDPISIVVNWRNPHLLNWVNLYVNRMKYDGRNKYLSQKYLKEIK</sequence>
<keyword evidence="3" id="KW-0732">Signal</keyword>
<accession>A0A4P2VJA3</accession>
<dbReference type="PROSITE" id="PS01039">
    <property type="entry name" value="SBP_BACTERIAL_3"/>
    <property type="match status" value="1"/>
</dbReference>